<evidence type="ECO:0000256" key="3">
    <source>
        <dbReference type="ARBA" id="ARBA00008061"/>
    </source>
</evidence>
<dbReference type="InterPro" id="IPR031319">
    <property type="entry name" value="A-amylase_C"/>
</dbReference>
<feature type="domain" description="Glycosyl hydrolase family 13 catalytic" evidence="13">
    <location>
        <begin position="55"/>
        <end position="396"/>
    </location>
</feature>
<keyword evidence="9" id="KW-0326">Glycosidase</keyword>
<dbReference type="SUPFAM" id="SSF51011">
    <property type="entry name" value="Glycosyl hydrolase domain"/>
    <property type="match status" value="1"/>
</dbReference>
<dbReference type="PANTHER" id="PTHR43447">
    <property type="entry name" value="ALPHA-AMYLASE"/>
    <property type="match status" value="1"/>
</dbReference>
<evidence type="ECO:0000259" key="12">
    <source>
        <dbReference type="SMART" id="SM00632"/>
    </source>
</evidence>
<evidence type="ECO:0000256" key="4">
    <source>
        <dbReference type="ARBA" id="ARBA00012595"/>
    </source>
</evidence>
<feature type="domain" description="Alpha-amylase C-terminal" evidence="12">
    <location>
        <begin position="411"/>
        <end position="486"/>
    </location>
</feature>
<organism evidence="14 15">
    <name type="scientific">Polarella glacialis</name>
    <name type="common">Dinoflagellate</name>
    <dbReference type="NCBI Taxonomy" id="89957"/>
    <lineage>
        <taxon>Eukaryota</taxon>
        <taxon>Sar</taxon>
        <taxon>Alveolata</taxon>
        <taxon>Dinophyceae</taxon>
        <taxon>Suessiales</taxon>
        <taxon>Suessiaceae</taxon>
        <taxon>Polarella</taxon>
    </lineage>
</organism>
<comment type="similarity">
    <text evidence="3 10">Belongs to the glycosyl hydrolase 13 family.</text>
</comment>
<keyword evidence="7" id="KW-0106">Calcium</keyword>
<evidence type="ECO:0000256" key="8">
    <source>
        <dbReference type="ARBA" id="ARBA00023277"/>
    </source>
</evidence>
<comment type="cofactor">
    <cofactor evidence="2">
        <name>Ca(2+)</name>
        <dbReference type="ChEBI" id="CHEBI:29108"/>
    </cofactor>
</comment>
<dbReference type="GO" id="GO:0046872">
    <property type="term" value="F:metal ion binding"/>
    <property type="evidence" value="ECO:0007669"/>
    <property type="project" value="UniProtKB-KW"/>
</dbReference>
<sequence>MMFEVISSATRILRVFLVACVSLPGLEGLSSSTWLSSLGGRTLSSSLGASTGRSQVFVHLFEWSWSDVAQECEDWLGPKGFAAVQVSYNLTSRSGGEAEFVSMVARCKAAGVGVYVDTVFNHMAAGSGVGIAGSPYGGRSFPLFSPEDFHHKSLNTQANCGVSDMTNASNVQLCDLMGLPDLCTECEGVQDTMAAYLSRLVEIGVAGIRVDAAKHIAHEDLSRIIGKTKDGSKLLVYSEVSKAVGVVDAVKAADYIQLGDVTEFNYGYKVGSDLAESGKLFTLEGLVTSDLLLPGNAAVVFVDNHDTQRAALNDQGVDAARLTYKSGKLYALAIAFMLAYPYGYPQVMSSFRFEDFNQGPPSESVHGSDGTLHCGEGEPWVCEHRQPGIANMVKWRQIAGDEPLSDFEALDEDTISFCRGAAACVAINRQDSDWEVSLVWPMASGVYCDVAQSDELDCPNITVGHGGRVRLKVRAQGFVALHVGARAQEHVTRPVSPHKPGVVVFPH</sequence>
<feature type="chain" id="PRO_5033044979" description="alpha-amylase" evidence="11">
    <location>
        <begin position="29"/>
        <end position="507"/>
    </location>
</feature>
<dbReference type="InterPro" id="IPR006047">
    <property type="entry name" value="GH13_cat_dom"/>
</dbReference>
<keyword evidence="6" id="KW-0378">Hydrolase</keyword>
<evidence type="ECO:0000256" key="10">
    <source>
        <dbReference type="RuleBase" id="RU003615"/>
    </source>
</evidence>
<dbReference type="InterPro" id="IPR013780">
    <property type="entry name" value="Glyco_hydro_b"/>
</dbReference>
<dbReference type="InterPro" id="IPR017853">
    <property type="entry name" value="GH"/>
</dbReference>
<evidence type="ECO:0000259" key="13">
    <source>
        <dbReference type="SMART" id="SM00642"/>
    </source>
</evidence>
<comment type="catalytic activity">
    <reaction evidence="1">
        <text>Endohydrolysis of (1-&gt;4)-alpha-D-glucosidic linkages in polysaccharides containing three or more (1-&gt;4)-alpha-linked D-glucose units.</text>
        <dbReference type="EC" id="3.2.1.1"/>
    </reaction>
</comment>
<accession>A0A813H351</accession>
<dbReference type="EMBL" id="CAJNNW010000890">
    <property type="protein sequence ID" value="CAE8632071.1"/>
    <property type="molecule type" value="Genomic_DNA"/>
</dbReference>
<gene>
    <name evidence="14" type="ORF">PGLA2088_LOCUS1176</name>
</gene>
<dbReference type="SMART" id="SM00632">
    <property type="entry name" value="Aamy_C"/>
    <property type="match status" value="1"/>
</dbReference>
<evidence type="ECO:0000256" key="6">
    <source>
        <dbReference type="ARBA" id="ARBA00022801"/>
    </source>
</evidence>
<name>A0A813H351_POLGL</name>
<dbReference type="Gene3D" id="3.20.20.80">
    <property type="entry name" value="Glycosidases"/>
    <property type="match status" value="1"/>
</dbReference>
<protein>
    <recommendedName>
        <fullName evidence="4">alpha-amylase</fullName>
        <ecNumber evidence="4">3.2.1.1</ecNumber>
    </recommendedName>
</protein>
<keyword evidence="5" id="KW-0479">Metal-binding</keyword>
<evidence type="ECO:0000256" key="5">
    <source>
        <dbReference type="ARBA" id="ARBA00022723"/>
    </source>
</evidence>
<proteinExistence type="inferred from homology"/>
<evidence type="ECO:0000256" key="9">
    <source>
        <dbReference type="ARBA" id="ARBA00023295"/>
    </source>
</evidence>
<dbReference type="InterPro" id="IPR006046">
    <property type="entry name" value="Alpha_amylase"/>
</dbReference>
<feature type="signal peptide" evidence="11">
    <location>
        <begin position="1"/>
        <end position="28"/>
    </location>
</feature>
<keyword evidence="8" id="KW-0119">Carbohydrate metabolism</keyword>
<dbReference type="Proteomes" id="UP000626109">
    <property type="component" value="Unassembled WGS sequence"/>
</dbReference>
<evidence type="ECO:0000313" key="15">
    <source>
        <dbReference type="Proteomes" id="UP000626109"/>
    </source>
</evidence>
<evidence type="ECO:0000313" key="14">
    <source>
        <dbReference type="EMBL" id="CAE8632071.1"/>
    </source>
</evidence>
<dbReference type="Gene3D" id="2.60.40.1180">
    <property type="entry name" value="Golgi alpha-mannosidase II"/>
    <property type="match status" value="1"/>
</dbReference>
<dbReference type="GO" id="GO:0004556">
    <property type="term" value="F:alpha-amylase activity"/>
    <property type="evidence" value="ECO:0007669"/>
    <property type="project" value="UniProtKB-UniRule"/>
</dbReference>
<evidence type="ECO:0000256" key="7">
    <source>
        <dbReference type="ARBA" id="ARBA00022837"/>
    </source>
</evidence>
<dbReference type="CDD" id="cd11317">
    <property type="entry name" value="AmyAc_bac_euk_AmyA"/>
    <property type="match status" value="1"/>
</dbReference>
<comment type="caution">
    <text evidence="14">The sequence shown here is derived from an EMBL/GenBank/DDBJ whole genome shotgun (WGS) entry which is preliminary data.</text>
</comment>
<dbReference type="PRINTS" id="PR00110">
    <property type="entry name" value="ALPHAAMYLASE"/>
</dbReference>
<evidence type="ECO:0000256" key="2">
    <source>
        <dbReference type="ARBA" id="ARBA00001913"/>
    </source>
</evidence>
<dbReference type="GO" id="GO:0005975">
    <property type="term" value="P:carbohydrate metabolic process"/>
    <property type="evidence" value="ECO:0007669"/>
    <property type="project" value="InterPro"/>
</dbReference>
<reference evidence="14" key="1">
    <citation type="submission" date="2021-02" db="EMBL/GenBank/DDBJ databases">
        <authorList>
            <person name="Dougan E. K."/>
            <person name="Rhodes N."/>
            <person name="Thang M."/>
            <person name="Chan C."/>
        </authorList>
    </citation>
    <scope>NUCLEOTIDE SEQUENCE</scope>
</reference>
<keyword evidence="11" id="KW-0732">Signal</keyword>
<dbReference type="SUPFAM" id="SSF51445">
    <property type="entry name" value="(Trans)glycosidases"/>
    <property type="match status" value="1"/>
</dbReference>
<evidence type="ECO:0000256" key="1">
    <source>
        <dbReference type="ARBA" id="ARBA00000548"/>
    </source>
</evidence>
<dbReference type="EC" id="3.2.1.1" evidence="4"/>
<evidence type="ECO:0000256" key="11">
    <source>
        <dbReference type="SAM" id="SignalP"/>
    </source>
</evidence>
<dbReference type="AlphaFoldDB" id="A0A813H351"/>
<dbReference type="SMART" id="SM00642">
    <property type="entry name" value="Aamy"/>
    <property type="match status" value="1"/>
</dbReference>